<evidence type="ECO:0000256" key="1">
    <source>
        <dbReference type="SAM" id="MobiDB-lite"/>
    </source>
</evidence>
<evidence type="ECO:0000313" key="2">
    <source>
        <dbReference type="EMBL" id="CZR55091.1"/>
    </source>
</evidence>
<protein>
    <submittedName>
        <fullName evidence="2">Uncharacterized protein</fullName>
    </submittedName>
</protein>
<dbReference type="EMBL" id="FJOG01000006">
    <property type="protein sequence ID" value="CZR55091.1"/>
    <property type="molecule type" value="Genomic_DNA"/>
</dbReference>
<dbReference type="OrthoDB" id="3557378at2759"/>
<name>A0A1L7WQR5_9HELO</name>
<feature type="compositionally biased region" description="Basic and acidic residues" evidence="1">
    <location>
        <begin position="217"/>
        <end position="229"/>
    </location>
</feature>
<sequence>MASIDNAIGASEETEISWNIRGEQNNWNWKVAHVEDGDWKSADDIVYQTRFPSKELALMYKGTGDSAQLLATIDILDTFDAKITFPKATSQEPIMMENIEGAGNFKNRWSVKVKALGGRELHWEWEHLVIGGRPMTLEDPVTKEEFGAADGNDHYLSLSTKLPEAARDELLITSAANILLTRFMHNDMTIAAEGPEGCAQWKYQPPNWWENENEEEKGERNEEFGKQREGNVPPVQEDIDFPRE</sequence>
<evidence type="ECO:0000313" key="3">
    <source>
        <dbReference type="Proteomes" id="UP000184330"/>
    </source>
</evidence>
<dbReference type="Proteomes" id="UP000184330">
    <property type="component" value="Unassembled WGS sequence"/>
</dbReference>
<feature type="region of interest" description="Disordered" evidence="1">
    <location>
        <begin position="207"/>
        <end position="244"/>
    </location>
</feature>
<gene>
    <name evidence="2" type="ORF">PAC_04977</name>
</gene>
<proteinExistence type="predicted"/>
<keyword evidence="3" id="KW-1185">Reference proteome</keyword>
<organism evidence="2 3">
    <name type="scientific">Phialocephala subalpina</name>
    <dbReference type="NCBI Taxonomy" id="576137"/>
    <lineage>
        <taxon>Eukaryota</taxon>
        <taxon>Fungi</taxon>
        <taxon>Dikarya</taxon>
        <taxon>Ascomycota</taxon>
        <taxon>Pezizomycotina</taxon>
        <taxon>Leotiomycetes</taxon>
        <taxon>Helotiales</taxon>
        <taxon>Mollisiaceae</taxon>
        <taxon>Phialocephala</taxon>
        <taxon>Phialocephala fortinii species complex</taxon>
    </lineage>
</organism>
<accession>A0A1L7WQR5</accession>
<dbReference type="AlphaFoldDB" id="A0A1L7WQR5"/>
<reference evidence="2 3" key="1">
    <citation type="submission" date="2016-03" db="EMBL/GenBank/DDBJ databases">
        <authorList>
            <person name="Ploux O."/>
        </authorList>
    </citation>
    <scope>NUCLEOTIDE SEQUENCE [LARGE SCALE GENOMIC DNA]</scope>
    <source>
        <strain evidence="2 3">UAMH 11012</strain>
    </source>
</reference>